<evidence type="ECO:0000256" key="1">
    <source>
        <dbReference type="ARBA" id="ARBA00007896"/>
    </source>
</evidence>
<dbReference type="PIRSF" id="PIRSF029755">
    <property type="entry name" value="UCP029755"/>
    <property type="match status" value="1"/>
</dbReference>
<dbReference type="KEGG" id="fcz:IMF26_01165"/>
<protein>
    <recommendedName>
        <fullName evidence="3">Putative hydro-lyase IMF26_01165</fullName>
        <ecNumber evidence="3">4.2.1.-</ecNumber>
    </recommendedName>
</protein>
<dbReference type="FunFam" id="3.30.2040.10:FF:000001">
    <property type="entry name" value="D-glutamate cyclase, mitochondrial"/>
    <property type="match status" value="1"/>
</dbReference>
<evidence type="ECO:0000256" key="2">
    <source>
        <dbReference type="ARBA" id="ARBA00023239"/>
    </source>
</evidence>
<gene>
    <name evidence="4" type="ORF">IMF26_01165</name>
</gene>
<evidence type="ECO:0000256" key="3">
    <source>
        <dbReference type="HAMAP-Rule" id="MF_01830"/>
    </source>
</evidence>
<dbReference type="EMBL" id="CP062796">
    <property type="protein sequence ID" value="QUL99526.1"/>
    <property type="molecule type" value="Genomic_DNA"/>
</dbReference>
<organism evidence="4">
    <name type="scientific">Candidatus Fermentithermobacillus carboniphilus</name>
    <dbReference type="NCBI Taxonomy" id="3085328"/>
    <lineage>
        <taxon>Bacteria</taxon>
        <taxon>Bacillati</taxon>
        <taxon>Bacillota</taxon>
        <taxon>Candidatus Fermentithermobacillia</taxon>
        <taxon>Candidatus Fermentithermobacillales</taxon>
        <taxon>Candidatus Fermentithermobacillaceae</taxon>
        <taxon>Candidatus Fermentithermobacillus</taxon>
    </lineage>
</organism>
<dbReference type="Gene3D" id="3.40.1640.10">
    <property type="entry name" value="PSTPO5379-like"/>
    <property type="match status" value="1"/>
</dbReference>
<reference evidence="4" key="2">
    <citation type="journal article" date="2023" name="Biology">
        <title>Prokaryotic Life Associated with Coal-Fire Gas Vents Revealed by Metagenomics.</title>
        <authorList>
            <person name="Kadnikov V.V."/>
            <person name="Mardanov A.V."/>
            <person name="Beletsky A.V."/>
            <person name="Karnachuk O.V."/>
            <person name="Ravin N.V."/>
        </authorList>
    </citation>
    <scope>NUCLEOTIDE SEQUENCE</scope>
    <source>
        <strain evidence="4">Bu02</strain>
    </source>
</reference>
<dbReference type="InterPro" id="IPR038021">
    <property type="entry name" value="Putative_hydro-lyase"/>
</dbReference>
<reference evidence="4" key="1">
    <citation type="submission" date="2020-10" db="EMBL/GenBank/DDBJ databases">
        <authorList>
            <person name="Kadnikov V."/>
            <person name="Beletsky A.V."/>
            <person name="Mardanov A.V."/>
            <person name="Karnachuk O.V."/>
            <person name="Ravin N.V."/>
        </authorList>
    </citation>
    <scope>NUCLEOTIDE SEQUENCE</scope>
    <source>
        <strain evidence="4">Bu02</strain>
    </source>
</reference>
<dbReference type="EC" id="4.2.1.-" evidence="3"/>
<dbReference type="PANTHER" id="PTHR32022">
    <property type="entry name" value="D-GLUTAMATE CYCLASE, MITOCHONDRIAL"/>
    <property type="match status" value="1"/>
</dbReference>
<dbReference type="InterPro" id="IPR016938">
    <property type="entry name" value="UPF0317"/>
</dbReference>
<sequence>MEAEMHKEKSPREWRSAFRSGFVTPTTGLARGYAQANLVIMHKEYALDFASFCLRNPKPCPLLEIGSPGDPYTKFLAASADIRADIPLYWVYRHGVLVERVGDITSLWTEDLVYFLIGCSFGFEEALLSHGVPVRHIENGSNCPMYISNIDCIPAGPFSGKMVVSMRGIPASLVSKAVTITARYPLSHGAPVWVGDPEGLGIKDLDHPDFGDPPVLKPGDVPVFWACGVTAQMVASNAKLPLVIGHAPGHMFIADVLNEELSITGGS</sequence>
<name>A0AAT9LET1_9FIRM</name>
<dbReference type="AlphaFoldDB" id="A0AAT9LET1"/>
<accession>A0AAT9LET1</accession>
<dbReference type="HAMAP" id="MF_01830">
    <property type="entry name" value="Hydro_lyase"/>
    <property type="match status" value="1"/>
</dbReference>
<evidence type="ECO:0000313" key="4">
    <source>
        <dbReference type="EMBL" id="QUL99526.1"/>
    </source>
</evidence>
<dbReference type="Gene3D" id="3.30.2040.10">
    <property type="entry name" value="PSTPO5379-like domain"/>
    <property type="match status" value="1"/>
</dbReference>
<dbReference type="SUPFAM" id="SSF160920">
    <property type="entry name" value="PSTPO5379-like"/>
    <property type="match status" value="1"/>
</dbReference>
<dbReference type="PANTHER" id="PTHR32022:SF10">
    <property type="entry name" value="D-GLUTAMATE CYCLASE, MITOCHONDRIAL"/>
    <property type="match status" value="1"/>
</dbReference>
<dbReference type="Pfam" id="PF07286">
    <property type="entry name" value="D-Glu_cyclase"/>
    <property type="match status" value="1"/>
</dbReference>
<dbReference type="InterPro" id="IPR009906">
    <property type="entry name" value="D-Glu_cyclase"/>
</dbReference>
<dbReference type="GO" id="GO:0006536">
    <property type="term" value="P:glutamate metabolic process"/>
    <property type="evidence" value="ECO:0007669"/>
    <property type="project" value="TreeGrafter"/>
</dbReference>
<comment type="similarity">
    <text evidence="1 3">Belongs to the D-glutamate cyclase family.</text>
</comment>
<dbReference type="GO" id="GO:0047820">
    <property type="term" value="F:D-glutamate cyclase activity"/>
    <property type="evidence" value="ECO:0007669"/>
    <property type="project" value="TreeGrafter"/>
</dbReference>
<proteinExistence type="inferred from homology"/>
<dbReference type="NCBIfam" id="NF003969">
    <property type="entry name" value="PRK05463.1"/>
    <property type="match status" value="1"/>
</dbReference>
<keyword evidence="2 3" id="KW-0456">Lyase</keyword>